<sequence>MERNEMIQVLMSKVNVSYEEAQVALEICNWDMLEAVLYLERSGKVPNEEVTTMVKVPENNNDYKQNSKNNEHFGGIGEILGRMFKFAGKILKKGNDNYFEVRKENEKPIRVSVTISVILLVFLAIPTSILLVAGLFCGYKYSIVGENINYDGVNSVFEEVSKSADSIKKDFKKGYER</sequence>
<proteinExistence type="predicted"/>
<dbReference type="InterPro" id="IPR009060">
    <property type="entry name" value="UBA-like_sf"/>
</dbReference>
<evidence type="ECO:0000313" key="2">
    <source>
        <dbReference type="EMBL" id="SHH68927.1"/>
    </source>
</evidence>
<dbReference type="Proteomes" id="UP000184526">
    <property type="component" value="Unassembled WGS sequence"/>
</dbReference>
<feature type="transmembrane region" description="Helical" evidence="1">
    <location>
        <begin position="111"/>
        <end position="136"/>
    </location>
</feature>
<dbReference type="STRING" id="1121306.SAMN02745196_01042"/>
<organism evidence="2 3">
    <name type="scientific">Clostridium collagenovorans DSM 3089</name>
    <dbReference type="NCBI Taxonomy" id="1121306"/>
    <lineage>
        <taxon>Bacteria</taxon>
        <taxon>Bacillati</taxon>
        <taxon>Bacillota</taxon>
        <taxon>Clostridia</taxon>
        <taxon>Eubacteriales</taxon>
        <taxon>Clostridiaceae</taxon>
        <taxon>Clostridium</taxon>
    </lineage>
</organism>
<name>A0A1M5V0U5_9CLOT</name>
<keyword evidence="1" id="KW-0472">Membrane</keyword>
<dbReference type="SUPFAM" id="SSF46934">
    <property type="entry name" value="UBA-like"/>
    <property type="match status" value="1"/>
</dbReference>
<dbReference type="AlphaFoldDB" id="A0A1M5V0U5"/>
<dbReference type="CDD" id="cd14360">
    <property type="entry name" value="UBA_NAC_like_bac"/>
    <property type="match status" value="1"/>
</dbReference>
<keyword evidence="1" id="KW-0812">Transmembrane</keyword>
<accession>A0A1M5V0U5</accession>
<evidence type="ECO:0000256" key="1">
    <source>
        <dbReference type="SAM" id="Phobius"/>
    </source>
</evidence>
<dbReference type="OrthoDB" id="3183239at2"/>
<evidence type="ECO:0000313" key="3">
    <source>
        <dbReference type="Proteomes" id="UP000184526"/>
    </source>
</evidence>
<reference evidence="2 3" key="1">
    <citation type="submission" date="2016-11" db="EMBL/GenBank/DDBJ databases">
        <authorList>
            <person name="Jaros S."/>
            <person name="Januszkiewicz K."/>
            <person name="Wedrychowicz H."/>
        </authorList>
    </citation>
    <scope>NUCLEOTIDE SEQUENCE [LARGE SCALE GENOMIC DNA]</scope>
    <source>
        <strain evidence="2 3">DSM 3089</strain>
    </source>
</reference>
<dbReference type="EMBL" id="FQXP01000004">
    <property type="protein sequence ID" value="SHH68927.1"/>
    <property type="molecule type" value="Genomic_DNA"/>
</dbReference>
<gene>
    <name evidence="2" type="ORF">SAMN02745196_01042</name>
</gene>
<keyword evidence="1" id="KW-1133">Transmembrane helix</keyword>
<keyword evidence="3" id="KW-1185">Reference proteome</keyword>
<protein>
    <recommendedName>
        <fullName evidence="4">DUF4342 domain-containing protein</fullName>
    </recommendedName>
</protein>
<evidence type="ECO:0008006" key="4">
    <source>
        <dbReference type="Google" id="ProtNLM"/>
    </source>
</evidence>
<dbReference type="RefSeq" id="WP_072830791.1">
    <property type="nucleotide sequence ID" value="NZ_FQXP01000004.1"/>
</dbReference>